<proteinExistence type="predicted"/>
<name>A0A0J9SYS7_PLAV1</name>
<feature type="chain" id="PRO_5005323026" description="Cysteine-rich protective antigen 6 bladed domain-containing protein" evidence="1">
    <location>
        <begin position="23"/>
        <end position="368"/>
    </location>
</feature>
<organism evidence="3 4">
    <name type="scientific">Plasmodium vivax (strain Brazil I)</name>
    <dbReference type="NCBI Taxonomy" id="1033975"/>
    <lineage>
        <taxon>Eukaryota</taxon>
        <taxon>Sar</taxon>
        <taxon>Alveolata</taxon>
        <taxon>Apicomplexa</taxon>
        <taxon>Aconoidasida</taxon>
        <taxon>Haemosporida</taxon>
        <taxon>Plasmodiidae</taxon>
        <taxon>Plasmodium</taxon>
        <taxon>Plasmodium (Plasmodium)</taxon>
    </lineage>
</organism>
<gene>
    <name evidence="3" type="ORF">PVBG_05374</name>
</gene>
<evidence type="ECO:0000259" key="2">
    <source>
        <dbReference type="Pfam" id="PF18638"/>
    </source>
</evidence>
<dbReference type="AlphaFoldDB" id="A0A0J9SYS7"/>
<evidence type="ECO:0000313" key="4">
    <source>
        <dbReference type="Proteomes" id="UP000053327"/>
    </source>
</evidence>
<feature type="signal peptide" evidence="1">
    <location>
        <begin position="1"/>
        <end position="22"/>
    </location>
</feature>
<dbReference type="OrthoDB" id="380483at2759"/>
<evidence type="ECO:0000256" key="1">
    <source>
        <dbReference type="SAM" id="SignalP"/>
    </source>
</evidence>
<dbReference type="InterPro" id="IPR041396">
    <property type="entry name" value="CyRPA"/>
</dbReference>
<sequence>MIVTKIAIFLFFFLFSFLRCLSTNTQSKNIIILNDEITTIKSPIHCITDIYFLFRNELYKTCIQHVIKARTEIHVLVQKKINSTWETQTKLFEDNMWFELPSVFNFIHNDEIIIVICRYKQKSKRKETICERWNSVTGTIYKKENVQIGKEAFDNKNLDSYQSVPLTVKNKKFLLICGILSYEYKTVNKDNFISCTLLRVPHKGETRLTKILINYEELQKGVPYFYLRPIIFGNEFGFYFYSRISTNNTARGGNYMTCTLDVTNEGKKEYKFKCKHVSLIKPDKSLQNVTKLNGYYITSYVKKDNFNECYLYYTEQNAIVVKPKVQNDDLNGCYGGSFVKLDESKALFIYSTGYGVQNIHTLYYTRYD</sequence>
<protein>
    <recommendedName>
        <fullName evidence="2">Cysteine-rich protective antigen 6 bladed domain-containing protein</fullName>
    </recommendedName>
</protein>
<evidence type="ECO:0000313" key="3">
    <source>
        <dbReference type="EMBL" id="KMZ87926.1"/>
    </source>
</evidence>
<feature type="domain" description="Cysteine-rich protective antigen 6 bladed" evidence="2">
    <location>
        <begin position="37"/>
        <end position="359"/>
    </location>
</feature>
<dbReference type="Proteomes" id="UP000053327">
    <property type="component" value="Unassembled WGS sequence"/>
</dbReference>
<keyword evidence="1" id="KW-0732">Signal</keyword>
<dbReference type="EMBL" id="KQ234776">
    <property type="protein sequence ID" value="KMZ87926.1"/>
    <property type="molecule type" value="Genomic_DNA"/>
</dbReference>
<dbReference type="Pfam" id="PF18638">
    <property type="entry name" value="CyRPA"/>
    <property type="match status" value="1"/>
</dbReference>
<accession>A0A0J9SYS7</accession>
<reference evidence="3 4" key="1">
    <citation type="submission" date="2011-08" db="EMBL/GenBank/DDBJ databases">
        <title>The Genome Sequence of Plasmodium vivax Brazil I.</title>
        <authorList>
            <consortium name="The Broad Institute Genome Sequencing Platform"/>
            <consortium name="The Broad Institute Genome Sequencing Center for Infectious Disease"/>
            <person name="Neafsey D."/>
            <person name="Carlton J."/>
            <person name="Barnwell J."/>
            <person name="Collins W."/>
            <person name="Escalante A."/>
            <person name="Mullikin J."/>
            <person name="Saul A."/>
            <person name="Guigo R."/>
            <person name="Camara F."/>
            <person name="Young S.K."/>
            <person name="Zeng Q."/>
            <person name="Gargeya S."/>
            <person name="Fitzgerald M."/>
            <person name="Haas B."/>
            <person name="Abouelleil A."/>
            <person name="Alvarado L."/>
            <person name="Arachchi H.M."/>
            <person name="Berlin A."/>
            <person name="Brown A."/>
            <person name="Chapman S.B."/>
            <person name="Chen Z."/>
            <person name="Dunbar C."/>
            <person name="Freedman E."/>
            <person name="Gearin G."/>
            <person name="Gellesch M."/>
            <person name="Goldberg J."/>
            <person name="Griggs A."/>
            <person name="Gujja S."/>
            <person name="Heiman D."/>
            <person name="Howarth C."/>
            <person name="Larson L."/>
            <person name="Lui A."/>
            <person name="MacDonald P.J.P."/>
            <person name="Montmayeur A."/>
            <person name="Murphy C."/>
            <person name="Neiman D."/>
            <person name="Pearson M."/>
            <person name="Priest M."/>
            <person name="Roberts A."/>
            <person name="Saif S."/>
            <person name="Shea T."/>
            <person name="Shenoy N."/>
            <person name="Sisk P."/>
            <person name="Stolte C."/>
            <person name="Sykes S."/>
            <person name="Wortman J."/>
            <person name="Nusbaum C."/>
            <person name="Birren B."/>
        </authorList>
    </citation>
    <scope>NUCLEOTIDE SEQUENCE [LARGE SCALE GENOMIC DNA]</scope>
    <source>
        <strain evidence="3 4">Brazil I</strain>
    </source>
</reference>